<evidence type="ECO:0000313" key="4">
    <source>
        <dbReference type="EMBL" id="RAR08433.1"/>
    </source>
</evidence>
<protein>
    <submittedName>
        <fullName evidence="4">Soluble quino protein glucose dehydrogenase</fullName>
    </submittedName>
</protein>
<dbReference type="SUPFAM" id="SSF50952">
    <property type="entry name" value="Soluble quinoprotein glucose dehydrogenase"/>
    <property type="match status" value="1"/>
</dbReference>
<dbReference type="STRING" id="183478.A0A364N000"/>
<proteinExistence type="predicted"/>
<feature type="region of interest" description="Disordered" evidence="1">
    <location>
        <begin position="431"/>
        <end position="493"/>
    </location>
</feature>
<keyword evidence="5" id="KW-1185">Reference proteome</keyword>
<evidence type="ECO:0000313" key="5">
    <source>
        <dbReference type="Proteomes" id="UP000249619"/>
    </source>
</evidence>
<dbReference type="PANTHER" id="PTHR47572:SF4">
    <property type="entry name" value="LACTONASE DRP35"/>
    <property type="match status" value="1"/>
</dbReference>
<comment type="caution">
    <text evidence="4">The sequence shown here is derived from an EMBL/GenBank/DDBJ whole genome shotgun (WGS) entry which is preliminary data.</text>
</comment>
<dbReference type="InterPro" id="IPR011042">
    <property type="entry name" value="6-blade_b-propeller_TolB-like"/>
</dbReference>
<dbReference type="Proteomes" id="UP000249619">
    <property type="component" value="Unassembled WGS sequence"/>
</dbReference>
<dbReference type="InterPro" id="IPR054539">
    <property type="entry name" value="Beta-prop_PDH"/>
</dbReference>
<dbReference type="InterPro" id="IPR051262">
    <property type="entry name" value="SMP-30/CGR1_Lactonase"/>
</dbReference>
<organism evidence="4 5">
    <name type="scientific">Stemphylium lycopersici</name>
    <name type="common">Tomato gray leaf spot disease fungus</name>
    <name type="synonym">Thyrospora lycopersici</name>
    <dbReference type="NCBI Taxonomy" id="183478"/>
    <lineage>
        <taxon>Eukaryota</taxon>
        <taxon>Fungi</taxon>
        <taxon>Dikarya</taxon>
        <taxon>Ascomycota</taxon>
        <taxon>Pezizomycotina</taxon>
        <taxon>Dothideomycetes</taxon>
        <taxon>Pleosporomycetidae</taxon>
        <taxon>Pleosporales</taxon>
        <taxon>Pleosporineae</taxon>
        <taxon>Pleosporaceae</taxon>
        <taxon>Stemphylium</taxon>
    </lineage>
</organism>
<name>A0A364N000_STELY</name>
<reference evidence="5" key="1">
    <citation type="submission" date="2018-05" db="EMBL/GenBank/DDBJ databases">
        <title>Draft genome sequence of Stemphylium lycopersici strain CIDEFI 213.</title>
        <authorList>
            <person name="Medina R."/>
            <person name="Franco M.E.E."/>
            <person name="Lucentini C.G."/>
            <person name="Saparrat M.C.N."/>
            <person name="Balatti P.A."/>
        </authorList>
    </citation>
    <scope>NUCLEOTIDE SEQUENCE [LARGE SCALE GENOMIC DNA]</scope>
    <source>
        <strain evidence="5">CIDEFI 213</strain>
    </source>
</reference>
<gene>
    <name evidence="4" type="ORF">DDE83_005992</name>
</gene>
<feature type="domain" description="Pyrroloquinoline quinone-dependent pyranose dehydrogenase beta-propeller" evidence="3">
    <location>
        <begin position="38"/>
        <end position="429"/>
    </location>
</feature>
<dbReference type="Gene3D" id="2.120.10.30">
    <property type="entry name" value="TolB, C-terminal domain"/>
    <property type="match status" value="1"/>
</dbReference>
<dbReference type="EMBL" id="QGDH01000087">
    <property type="protein sequence ID" value="RAR08433.1"/>
    <property type="molecule type" value="Genomic_DNA"/>
</dbReference>
<feature type="signal peptide" evidence="2">
    <location>
        <begin position="1"/>
        <end position="22"/>
    </location>
</feature>
<evidence type="ECO:0000256" key="2">
    <source>
        <dbReference type="SAM" id="SignalP"/>
    </source>
</evidence>
<dbReference type="Pfam" id="PF22807">
    <property type="entry name" value="TrAA12"/>
    <property type="match status" value="1"/>
</dbReference>
<dbReference type="InterPro" id="IPR011041">
    <property type="entry name" value="Quinoprot_gluc/sorb_DH_b-prop"/>
</dbReference>
<accession>A0A364N000</accession>
<evidence type="ECO:0000259" key="3">
    <source>
        <dbReference type="Pfam" id="PF22807"/>
    </source>
</evidence>
<keyword evidence="2" id="KW-0732">Signal</keyword>
<dbReference type="AlphaFoldDB" id="A0A364N000"/>
<feature type="compositionally biased region" description="Low complexity" evidence="1">
    <location>
        <begin position="476"/>
        <end position="493"/>
    </location>
</feature>
<sequence length="493" mass="51920">MALRHLVAAGLSASSVIGSAKAQVTACESPIAPQNAAPSVAPGFHAEVVANGLRDPRGIIFDREGGLLVVEQGYGVSRLSLTGDGACVQVEGDVQSVVEDDSLNHGIAFSQDGNTLYASSHSHIYAWEYDAFQGQTTSDARDVVEGMGDDEGHTTRTLLMSQVVPGMLLVSRGSVGNIDLQTLDITTGVSTIKAFNMNNMADSAYDHASSGLLLGWGLRNSVGVAEDPISGGIYSVENSVDNIMRAGELIKENNPGEELNFHGYLNGTESEVQGGNYGYPSCFTAWNVSEIPGYDGMVGEQFAIGDQNATVNDAFCQDDRIAPRLSFQAHMAPLDIKFNPNGTAAWVTMHGSWNREDPVGYKLSLVPFDGKGSPTTPSNSTTAITDIISNPDLSACPDSCFRPVGLAWDSQGRLFMSSDSTGEIYVVTREDGSGVADVSQVENDGGNDGESTPTDSEDGPSPIIGNTFRVNQVDGQQSQPPLHLASSSSSPPA</sequence>
<evidence type="ECO:0000256" key="1">
    <source>
        <dbReference type="SAM" id="MobiDB-lite"/>
    </source>
</evidence>
<dbReference type="PANTHER" id="PTHR47572">
    <property type="entry name" value="LIPOPROTEIN-RELATED"/>
    <property type="match status" value="1"/>
</dbReference>
<feature type="chain" id="PRO_5016578992" evidence="2">
    <location>
        <begin position="23"/>
        <end position="493"/>
    </location>
</feature>